<sequence length="421" mass="48257">MGEEILQCPQFVKDVNEINKIASSVVQLCINEAKTGMLKLPVTDKSRANAYTGTIFPAEKIPQPTFPLSSDAFYIRPLIQKTFTNMVLKNRLLPSLNLLHKEIGSTALTMACMRDLGYEWQKLPNNNHAFIVEKPNFIQAKHRYLRKIQQCRSDKRGIVYVIRITGQTINGRQPQLFEQHRNLLLEQNKVVYSAFSPQYGLLHETVGSLSDGTEGSKGFQDWVFKQVVPIVPENSILVIPKLVGLEKEHKDIINSLSTRKDMMACLEKNHIPYDKFMHKSHLFDLVTKHELNKEPRSQLEIKLEAKDIDYLFRPVWMSDFCYSYELFNGISNINEKLVELVTSDALSLAGNFFSNILSGLEKTYWKITEEKLATKEEDCLKDDALVEDILDQVIAMAMDEEILDTDIISNELDLYESSDEK</sequence>
<dbReference type="Proteomes" id="UP000653454">
    <property type="component" value="Unassembled WGS sequence"/>
</dbReference>
<accession>A0A8S4E293</accession>
<protein>
    <submittedName>
        <fullName evidence="1">(diamondback moth) hypothetical protein</fullName>
    </submittedName>
</protein>
<dbReference type="EMBL" id="CAJHNJ030000011">
    <property type="protein sequence ID" value="CAG9109461.1"/>
    <property type="molecule type" value="Genomic_DNA"/>
</dbReference>
<organism evidence="1 2">
    <name type="scientific">Plutella xylostella</name>
    <name type="common">Diamondback moth</name>
    <name type="synonym">Plutella maculipennis</name>
    <dbReference type="NCBI Taxonomy" id="51655"/>
    <lineage>
        <taxon>Eukaryota</taxon>
        <taxon>Metazoa</taxon>
        <taxon>Ecdysozoa</taxon>
        <taxon>Arthropoda</taxon>
        <taxon>Hexapoda</taxon>
        <taxon>Insecta</taxon>
        <taxon>Pterygota</taxon>
        <taxon>Neoptera</taxon>
        <taxon>Endopterygota</taxon>
        <taxon>Lepidoptera</taxon>
        <taxon>Glossata</taxon>
        <taxon>Ditrysia</taxon>
        <taxon>Yponomeutoidea</taxon>
        <taxon>Plutellidae</taxon>
        <taxon>Plutella</taxon>
    </lineage>
</organism>
<dbReference type="AlphaFoldDB" id="A0A8S4E293"/>
<name>A0A8S4E293_PLUXY</name>
<gene>
    <name evidence="1" type="ORF">PLXY2_LOCUS4142</name>
</gene>
<proteinExistence type="predicted"/>
<evidence type="ECO:0000313" key="2">
    <source>
        <dbReference type="Proteomes" id="UP000653454"/>
    </source>
</evidence>
<evidence type="ECO:0000313" key="1">
    <source>
        <dbReference type="EMBL" id="CAG9109461.1"/>
    </source>
</evidence>
<reference evidence="1" key="1">
    <citation type="submission" date="2020-11" db="EMBL/GenBank/DDBJ databases">
        <authorList>
            <person name="Whiteford S."/>
        </authorList>
    </citation>
    <scope>NUCLEOTIDE SEQUENCE</scope>
</reference>
<comment type="caution">
    <text evidence="1">The sequence shown here is derived from an EMBL/GenBank/DDBJ whole genome shotgun (WGS) entry which is preliminary data.</text>
</comment>
<keyword evidence="2" id="KW-1185">Reference proteome</keyword>